<dbReference type="Gene3D" id="3.40.50.1820">
    <property type="entry name" value="alpha/beta hydrolase"/>
    <property type="match status" value="2"/>
</dbReference>
<dbReference type="PANTHER" id="PTHR43918">
    <property type="entry name" value="ACETYLCHOLINESTERASE"/>
    <property type="match status" value="1"/>
</dbReference>
<dbReference type="GO" id="GO:0052689">
    <property type="term" value="F:carboxylic ester hydrolase activity"/>
    <property type="evidence" value="ECO:0007669"/>
    <property type="project" value="TreeGrafter"/>
</dbReference>
<dbReference type="InterPro" id="IPR029058">
    <property type="entry name" value="AB_hydrolase_fold"/>
</dbReference>
<evidence type="ECO:0000256" key="1">
    <source>
        <dbReference type="ARBA" id="ARBA00005964"/>
    </source>
</evidence>
<feature type="domain" description="Carboxylesterase type B" evidence="4">
    <location>
        <begin position="381"/>
        <end position="486"/>
    </location>
</feature>
<proteinExistence type="inferred from homology"/>
<dbReference type="PROSITE" id="PS00122">
    <property type="entry name" value="CARBOXYLESTERASE_B_1"/>
    <property type="match status" value="1"/>
</dbReference>
<evidence type="ECO:0000259" key="4">
    <source>
        <dbReference type="Pfam" id="PF00135"/>
    </source>
</evidence>
<evidence type="ECO:0000256" key="2">
    <source>
        <dbReference type="ARBA" id="ARBA00022801"/>
    </source>
</evidence>
<feature type="chain" id="PRO_5043095605" description="Carboxylic ester hydrolase" evidence="3">
    <location>
        <begin position="21"/>
        <end position="519"/>
    </location>
</feature>
<dbReference type="AlphaFoldDB" id="A0AAV9G830"/>
<dbReference type="Proteomes" id="UP001321760">
    <property type="component" value="Unassembled WGS sequence"/>
</dbReference>
<dbReference type="InterPro" id="IPR019819">
    <property type="entry name" value="Carboxylesterase_B_CS"/>
</dbReference>
<gene>
    <name evidence="5" type="ORF">QBC34DRAFT_359317</name>
</gene>
<organism evidence="5 6">
    <name type="scientific">Podospora aff. communis PSN243</name>
    <dbReference type="NCBI Taxonomy" id="3040156"/>
    <lineage>
        <taxon>Eukaryota</taxon>
        <taxon>Fungi</taxon>
        <taxon>Dikarya</taxon>
        <taxon>Ascomycota</taxon>
        <taxon>Pezizomycotina</taxon>
        <taxon>Sordariomycetes</taxon>
        <taxon>Sordariomycetidae</taxon>
        <taxon>Sordariales</taxon>
        <taxon>Podosporaceae</taxon>
        <taxon>Podospora</taxon>
    </lineage>
</organism>
<name>A0AAV9G830_9PEZI</name>
<evidence type="ECO:0000313" key="5">
    <source>
        <dbReference type="EMBL" id="KAK4444949.1"/>
    </source>
</evidence>
<dbReference type="InterPro" id="IPR050654">
    <property type="entry name" value="AChE-related_enzymes"/>
</dbReference>
<keyword evidence="3" id="KW-0732">Signal</keyword>
<dbReference type="PANTHER" id="PTHR43918:SF4">
    <property type="entry name" value="CARBOXYLIC ESTER HYDROLASE"/>
    <property type="match status" value="1"/>
</dbReference>
<comment type="caution">
    <text evidence="5">The sequence shown here is derived from an EMBL/GenBank/DDBJ whole genome shotgun (WGS) entry which is preliminary data.</text>
</comment>
<protein>
    <recommendedName>
        <fullName evidence="3">Carboxylic ester hydrolase</fullName>
        <ecNumber evidence="3">3.1.1.-</ecNumber>
    </recommendedName>
</protein>
<reference evidence="5" key="2">
    <citation type="submission" date="2023-05" db="EMBL/GenBank/DDBJ databases">
        <authorList>
            <consortium name="Lawrence Berkeley National Laboratory"/>
            <person name="Steindorff A."/>
            <person name="Hensen N."/>
            <person name="Bonometti L."/>
            <person name="Westerberg I."/>
            <person name="Brannstrom I.O."/>
            <person name="Guillou S."/>
            <person name="Cros-Aarteil S."/>
            <person name="Calhoun S."/>
            <person name="Haridas S."/>
            <person name="Kuo A."/>
            <person name="Mondo S."/>
            <person name="Pangilinan J."/>
            <person name="Riley R."/>
            <person name="Labutti K."/>
            <person name="Andreopoulos B."/>
            <person name="Lipzen A."/>
            <person name="Chen C."/>
            <person name="Yanf M."/>
            <person name="Daum C."/>
            <person name="Ng V."/>
            <person name="Clum A."/>
            <person name="Ohm R."/>
            <person name="Martin F."/>
            <person name="Silar P."/>
            <person name="Natvig D."/>
            <person name="Lalanne C."/>
            <person name="Gautier V."/>
            <person name="Ament-Velasquez S.L."/>
            <person name="Kruys A."/>
            <person name="Hutchinson M.I."/>
            <person name="Powell A.J."/>
            <person name="Barry K."/>
            <person name="Miller A.N."/>
            <person name="Grigoriev I.V."/>
            <person name="Debuchy R."/>
            <person name="Gladieux P."/>
            <person name="Thoren M.H."/>
            <person name="Johannesson H."/>
        </authorList>
    </citation>
    <scope>NUCLEOTIDE SEQUENCE</scope>
    <source>
        <strain evidence="5">PSN243</strain>
    </source>
</reference>
<dbReference type="InterPro" id="IPR019826">
    <property type="entry name" value="Carboxylesterase_B_AS"/>
</dbReference>
<dbReference type="PROSITE" id="PS00941">
    <property type="entry name" value="CARBOXYLESTERASE_B_2"/>
    <property type="match status" value="1"/>
</dbReference>
<accession>A0AAV9G830</accession>
<dbReference type="EMBL" id="MU865971">
    <property type="protein sequence ID" value="KAK4444949.1"/>
    <property type="molecule type" value="Genomic_DNA"/>
</dbReference>
<feature type="domain" description="Carboxylesterase type B" evidence="4">
    <location>
        <begin position="33"/>
        <end position="377"/>
    </location>
</feature>
<evidence type="ECO:0000256" key="3">
    <source>
        <dbReference type="RuleBase" id="RU361235"/>
    </source>
</evidence>
<keyword evidence="2 3" id="KW-0378">Hydrolase</keyword>
<comment type="similarity">
    <text evidence="1 3">Belongs to the type-B carboxylesterase/lipase family.</text>
</comment>
<keyword evidence="6" id="KW-1185">Reference proteome</keyword>
<dbReference type="PROSITE" id="PS51257">
    <property type="entry name" value="PROKAR_LIPOPROTEIN"/>
    <property type="match status" value="1"/>
</dbReference>
<sequence length="519" mass="55257">MRVSSLGAIIAAVFGAACHANQISPCTQHCGLSVQIQGGHIRGFIDPETPGVRRFLGIPYGQPPVGELRFTPPQPALPFGQINATQFGPSCIQYLQTTPPNIYTEVVLQFNLQGLNETSKYISEDCLTLSVWAPACPKHVCAAPLPVLVFVFGGAFFMGGEDIPYQIPAKWVQRTQDHIVVTFNYRLSIFGFPNAAGLPQNQQNLGLLDQRLVVEWVRDNIAAFGGDPNRIVLWGQSAGAVSAGFYQYAYPQDPIVEGIIQDSGSETLAAGQLSSSDVNHSNFSALAAAVGCGSTSPAQELACMRGANVSALAIINVIQSNNAVPGNPILIFTPVADNVTVFSNYTARSEAGQIARIPSIIGTNANDGVAFVPLELPPNVNETLAAGATLLFFYCPALMGVNNRLLAGLPVYRYLYAGNFSNIAPLPFLGAYHESELPLLFGTDEDFRGPSTPLEKATSYAMQDSWVAFARAGVKGMEEVGWPRYTGVGAQGSLVRVFGAGVPVQDVNLSQQDALCAAV</sequence>
<evidence type="ECO:0000313" key="6">
    <source>
        <dbReference type="Proteomes" id="UP001321760"/>
    </source>
</evidence>
<dbReference type="Pfam" id="PF00135">
    <property type="entry name" value="COesterase"/>
    <property type="match status" value="2"/>
</dbReference>
<feature type="signal peptide" evidence="3">
    <location>
        <begin position="1"/>
        <end position="20"/>
    </location>
</feature>
<dbReference type="InterPro" id="IPR002018">
    <property type="entry name" value="CarbesteraseB"/>
</dbReference>
<reference evidence="5" key="1">
    <citation type="journal article" date="2023" name="Mol. Phylogenet. Evol.">
        <title>Genome-scale phylogeny and comparative genomics of the fungal order Sordariales.</title>
        <authorList>
            <person name="Hensen N."/>
            <person name="Bonometti L."/>
            <person name="Westerberg I."/>
            <person name="Brannstrom I.O."/>
            <person name="Guillou S."/>
            <person name="Cros-Aarteil S."/>
            <person name="Calhoun S."/>
            <person name="Haridas S."/>
            <person name="Kuo A."/>
            <person name="Mondo S."/>
            <person name="Pangilinan J."/>
            <person name="Riley R."/>
            <person name="LaButti K."/>
            <person name="Andreopoulos B."/>
            <person name="Lipzen A."/>
            <person name="Chen C."/>
            <person name="Yan M."/>
            <person name="Daum C."/>
            <person name="Ng V."/>
            <person name="Clum A."/>
            <person name="Steindorff A."/>
            <person name="Ohm R.A."/>
            <person name="Martin F."/>
            <person name="Silar P."/>
            <person name="Natvig D.O."/>
            <person name="Lalanne C."/>
            <person name="Gautier V."/>
            <person name="Ament-Velasquez S.L."/>
            <person name="Kruys A."/>
            <person name="Hutchinson M.I."/>
            <person name="Powell A.J."/>
            <person name="Barry K."/>
            <person name="Miller A.N."/>
            <person name="Grigoriev I.V."/>
            <person name="Debuchy R."/>
            <person name="Gladieux P."/>
            <person name="Hiltunen Thoren M."/>
            <person name="Johannesson H."/>
        </authorList>
    </citation>
    <scope>NUCLEOTIDE SEQUENCE</scope>
    <source>
        <strain evidence="5">PSN243</strain>
    </source>
</reference>
<dbReference type="EC" id="3.1.1.-" evidence="3"/>
<dbReference type="SUPFAM" id="SSF53474">
    <property type="entry name" value="alpha/beta-Hydrolases"/>
    <property type="match status" value="1"/>
</dbReference>